<dbReference type="InterPro" id="IPR043130">
    <property type="entry name" value="CDP-OH_PTrfase_TM_dom"/>
</dbReference>
<keyword evidence="9" id="KW-0594">Phospholipid biosynthesis</keyword>
<dbReference type="Pfam" id="PF01066">
    <property type="entry name" value="CDP-OH_P_transf"/>
    <property type="match status" value="2"/>
</dbReference>
<name>A0A8J6TGD2_9BACT</name>
<dbReference type="InterPro" id="IPR048254">
    <property type="entry name" value="CDP_ALCOHOL_P_TRANSF_CS"/>
</dbReference>
<sequence>MPKKFFHRFIQWIGYSLGITPNQITWGRLIIFIPGWLTWIYKNELAQWTAMPWQLFGTAAMVVVTIVIIFDIVDGALARETGQVSAHGKILDPLVDKFITYSTLILFWSAINKIGLLVLFALDITSTFLRGVQVAGANQFGKKKALSQNISKFFFATAVLIATPWLNTVGNGLIWLAVILATISVGIRIFPPKVKNSISVILPQILTLSNLAAGIGTIWCALNNMIGIGVLLNFTAMAFDLTDGAVARKLGVTSTFGKYFDTAADLISFGAGPAFLVVAVNDFSPMSMGLGALYFIATCIRLYDYGRSKDITPVGFFRGFPSPAAAWLVASSVVLGQAVICLTVLVIAAALMCLFKIHWIHFNRALPNMTVFEITAALVLGGGLAYAFTPLGAAAGPIVVYLFSPAWRQPETKS</sequence>
<dbReference type="InterPro" id="IPR000462">
    <property type="entry name" value="CDP-OH_P_trans"/>
</dbReference>
<feature type="transmembrane region" description="Helical" evidence="12">
    <location>
        <begin position="324"/>
        <end position="357"/>
    </location>
</feature>
<dbReference type="AlphaFoldDB" id="A0A8J6TGD2"/>
<feature type="transmembrane region" description="Helical" evidence="12">
    <location>
        <begin position="259"/>
        <end position="280"/>
    </location>
</feature>
<feature type="transmembrane region" description="Helical" evidence="12">
    <location>
        <begin position="198"/>
        <end position="219"/>
    </location>
</feature>
<evidence type="ECO:0000256" key="1">
    <source>
        <dbReference type="ARBA" id="ARBA00004141"/>
    </source>
</evidence>
<dbReference type="Proteomes" id="UP000614424">
    <property type="component" value="Unassembled WGS sequence"/>
</dbReference>
<comment type="caution">
    <text evidence="13">The sequence shown here is derived from an EMBL/GenBank/DDBJ whole genome shotgun (WGS) entry which is preliminary data.</text>
</comment>
<keyword evidence="10" id="KW-1208">Phospholipid metabolism</keyword>
<evidence type="ECO:0000256" key="12">
    <source>
        <dbReference type="SAM" id="Phobius"/>
    </source>
</evidence>
<evidence type="ECO:0000256" key="8">
    <source>
        <dbReference type="ARBA" id="ARBA00023136"/>
    </source>
</evidence>
<evidence type="ECO:0000256" key="6">
    <source>
        <dbReference type="ARBA" id="ARBA00022989"/>
    </source>
</evidence>
<dbReference type="PANTHER" id="PTHR14269">
    <property type="entry name" value="CDP-DIACYLGLYCEROL--GLYCEROL-3-PHOSPHATE 3-PHOSPHATIDYLTRANSFERASE-RELATED"/>
    <property type="match status" value="1"/>
</dbReference>
<evidence type="ECO:0000256" key="5">
    <source>
        <dbReference type="ARBA" id="ARBA00022692"/>
    </source>
</evidence>
<accession>A0A8J6TGD2</accession>
<dbReference type="PROSITE" id="PS00379">
    <property type="entry name" value="CDP_ALCOHOL_P_TRANSF"/>
    <property type="match status" value="2"/>
</dbReference>
<evidence type="ECO:0000256" key="7">
    <source>
        <dbReference type="ARBA" id="ARBA00023098"/>
    </source>
</evidence>
<keyword evidence="4 11" id="KW-0808">Transferase</keyword>
<feature type="transmembrane region" description="Helical" evidence="12">
    <location>
        <begin position="53"/>
        <end position="73"/>
    </location>
</feature>
<dbReference type="PANTHER" id="PTHR14269:SF61">
    <property type="entry name" value="CDP-DIACYLGLYCEROL--SERINE O-PHOSPHATIDYLTRANSFERASE"/>
    <property type="match status" value="1"/>
</dbReference>
<feature type="transmembrane region" description="Helical" evidence="12">
    <location>
        <begin position="94"/>
        <end position="111"/>
    </location>
</feature>
<feature type="transmembrane region" description="Helical" evidence="12">
    <location>
        <begin position="377"/>
        <end position="403"/>
    </location>
</feature>
<gene>
    <name evidence="13" type="ORF">H8E41_12475</name>
</gene>
<dbReference type="InterPro" id="IPR050324">
    <property type="entry name" value="CDP-alcohol_PTase-I"/>
</dbReference>
<keyword evidence="3" id="KW-0444">Lipid biosynthesis</keyword>
<keyword evidence="5 12" id="KW-0812">Transmembrane</keyword>
<evidence type="ECO:0000256" key="11">
    <source>
        <dbReference type="RuleBase" id="RU003750"/>
    </source>
</evidence>
<dbReference type="GO" id="GO:0016780">
    <property type="term" value="F:phosphotransferase activity, for other substituted phosphate groups"/>
    <property type="evidence" value="ECO:0007669"/>
    <property type="project" value="InterPro"/>
</dbReference>
<evidence type="ECO:0000256" key="2">
    <source>
        <dbReference type="ARBA" id="ARBA00010441"/>
    </source>
</evidence>
<protein>
    <submittedName>
        <fullName evidence="13">CDP-alcohol phosphatidyltransferase family protein</fullName>
    </submittedName>
</protein>
<comment type="subcellular location">
    <subcellularLocation>
        <location evidence="1">Membrane</location>
        <topology evidence="1">Multi-pass membrane protein</topology>
    </subcellularLocation>
</comment>
<dbReference type="GO" id="GO:0016020">
    <property type="term" value="C:membrane"/>
    <property type="evidence" value="ECO:0007669"/>
    <property type="project" value="UniProtKB-SubCell"/>
</dbReference>
<reference evidence="13 14" key="1">
    <citation type="submission" date="2020-08" db="EMBL/GenBank/DDBJ databases">
        <title>Bridging the membrane lipid divide: bacteria of the FCB group superphylum have the potential to synthesize archaeal ether lipids.</title>
        <authorList>
            <person name="Villanueva L."/>
            <person name="Von Meijenfeldt F.A.B."/>
            <person name="Westbye A.B."/>
            <person name="Yadav S."/>
            <person name="Hopmans E.C."/>
            <person name="Dutilh B.E."/>
            <person name="Sinninghe Damste J.S."/>
        </authorList>
    </citation>
    <scope>NUCLEOTIDE SEQUENCE [LARGE SCALE GENOMIC DNA]</scope>
    <source>
        <strain evidence="13">NIOZ-UU47</strain>
    </source>
</reference>
<keyword evidence="6 12" id="KW-1133">Transmembrane helix</keyword>
<evidence type="ECO:0000313" key="14">
    <source>
        <dbReference type="Proteomes" id="UP000614424"/>
    </source>
</evidence>
<dbReference type="GO" id="GO:0008654">
    <property type="term" value="P:phospholipid biosynthetic process"/>
    <property type="evidence" value="ECO:0007669"/>
    <property type="project" value="UniProtKB-KW"/>
</dbReference>
<comment type="similarity">
    <text evidence="2 11">Belongs to the CDP-alcohol phosphatidyltransferase class-I family.</text>
</comment>
<evidence type="ECO:0000256" key="9">
    <source>
        <dbReference type="ARBA" id="ARBA00023209"/>
    </source>
</evidence>
<evidence type="ECO:0000256" key="10">
    <source>
        <dbReference type="ARBA" id="ARBA00023264"/>
    </source>
</evidence>
<organism evidence="13 14">
    <name type="scientific">Candidatus Desulfobia pelagia</name>
    <dbReference type="NCBI Taxonomy" id="2841692"/>
    <lineage>
        <taxon>Bacteria</taxon>
        <taxon>Pseudomonadati</taxon>
        <taxon>Thermodesulfobacteriota</taxon>
        <taxon>Desulfobulbia</taxon>
        <taxon>Desulfobulbales</taxon>
        <taxon>Desulfobulbaceae</taxon>
        <taxon>Candidatus Desulfobia</taxon>
    </lineage>
</organism>
<keyword evidence="7" id="KW-0443">Lipid metabolism</keyword>
<feature type="transmembrane region" description="Helical" evidence="12">
    <location>
        <begin position="225"/>
        <end position="247"/>
    </location>
</feature>
<evidence type="ECO:0000256" key="3">
    <source>
        <dbReference type="ARBA" id="ARBA00022516"/>
    </source>
</evidence>
<keyword evidence="8 12" id="KW-0472">Membrane</keyword>
<evidence type="ECO:0000256" key="4">
    <source>
        <dbReference type="ARBA" id="ARBA00022679"/>
    </source>
</evidence>
<dbReference type="Gene3D" id="1.20.120.1760">
    <property type="match status" value="2"/>
</dbReference>
<dbReference type="EMBL" id="JACNJZ010000181">
    <property type="protein sequence ID" value="MBC8318712.1"/>
    <property type="molecule type" value="Genomic_DNA"/>
</dbReference>
<evidence type="ECO:0000313" key="13">
    <source>
        <dbReference type="EMBL" id="MBC8318712.1"/>
    </source>
</evidence>
<feature type="transmembrane region" description="Helical" evidence="12">
    <location>
        <begin position="286"/>
        <end position="303"/>
    </location>
</feature>
<feature type="transmembrane region" description="Helical" evidence="12">
    <location>
        <begin position="172"/>
        <end position="191"/>
    </location>
</feature>
<proteinExistence type="inferred from homology"/>